<proteinExistence type="predicted"/>
<evidence type="ECO:0000313" key="2">
    <source>
        <dbReference type="Proteomes" id="UP001386972"/>
    </source>
</evidence>
<sequence>MKARWRQNQSSKVTSAEILQIISASAAVNNKQKPRRTDISQAKSAYKPAGTGISLEVRNLYSSVLQSSLEHGFEIEQVNFIWRAASLVYSVKEISSLFEDRLETITSTVTFHDYLRRLSMAHSLPPNQPAEILEGKGAVAIRTLAHLKVKHDRKAFIWAASMDWEYTLKSWVDFTYALLEKLVKDELVADTLRCKLFARDLGL</sequence>
<dbReference type="RefSeq" id="WP_105641283.1">
    <property type="nucleotide sequence ID" value="NZ_JBBNAW010000006.1"/>
</dbReference>
<dbReference type="Proteomes" id="UP001386972">
    <property type="component" value="Unassembled WGS sequence"/>
</dbReference>
<evidence type="ECO:0000313" key="1">
    <source>
        <dbReference type="EMBL" id="MEK2609549.1"/>
    </source>
</evidence>
<gene>
    <name evidence="1" type="ORF">WLF18_10605</name>
</gene>
<organism evidence="1 2">
    <name type="scientific">Pseudomonas shirazensis</name>
    <dbReference type="NCBI Taxonomy" id="2745494"/>
    <lineage>
        <taxon>Bacteria</taxon>
        <taxon>Pseudomonadati</taxon>
        <taxon>Pseudomonadota</taxon>
        <taxon>Gammaproteobacteria</taxon>
        <taxon>Pseudomonadales</taxon>
        <taxon>Pseudomonadaceae</taxon>
        <taxon>Pseudomonas</taxon>
    </lineage>
</organism>
<accession>A0ABU8ZZN0</accession>
<dbReference type="EMBL" id="JBBNAW010000006">
    <property type="protein sequence ID" value="MEK2609549.1"/>
    <property type="molecule type" value="Genomic_DNA"/>
</dbReference>
<reference evidence="1 2" key="1">
    <citation type="submission" date="2024-03" db="EMBL/GenBank/DDBJ databases">
        <title>Screening, Identification and Application of a Plant Lactobacillus Strain.</title>
        <authorList>
            <person name="Li Y.L."/>
        </authorList>
    </citation>
    <scope>NUCLEOTIDE SEQUENCE [LARGE SCALE GENOMIC DNA]</scope>
    <source>
        <strain evidence="1 2">JDB</strain>
    </source>
</reference>
<protein>
    <submittedName>
        <fullName evidence="1">Uncharacterized protein</fullName>
    </submittedName>
</protein>
<name>A0ABU8ZZN0_9PSED</name>
<keyword evidence="2" id="KW-1185">Reference proteome</keyword>
<comment type="caution">
    <text evidence="1">The sequence shown here is derived from an EMBL/GenBank/DDBJ whole genome shotgun (WGS) entry which is preliminary data.</text>
</comment>